<dbReference type="PROSITE" id="PS00108">
    <property type="entry name" value="PROTEIN_KINASE_ST"/>
    <property type="match status" value="1"/>
</dbReference>
<keyword evidence="6" id="KW-0067">ATP-binding</keyword>
<feature type="non-terminal residue" evidence="10">
    <location>
        <position position="1"/>
    </location>
</feature>
<dbReference type="InterPro" id="IPR051334">
    <property type="entry name" value="SRPK"/>
</dbReference>
<feature type="domain" description="Protein kinase" evidence="9">
    <location>
        <begin position="1"/>
        <end position="55"/>
    </location>
</feature>
<keyword evidence="2" id="KW-0723">Serine/threonine-protein kinase</keyword>
<organism evidence="10 11">
    <name type="scientific">Cirrhinus mrigala</name>
    <name type="common">Mrigala</name>
    <dbReference type="NCBI Taxonomy" id="683832"/>
    <lineage>
        <taxon>Eukaryota</taxon>
        <taxon>Metazoa</taxon>
        <taxon>Chordata</taxon>
        <taxon>Craniata</taxon>
        <taxon>Vertebrata</taxon>
        <taxon>Euteleostomi</taxon>
        <taxon>Actinopterygii</taxon>
        <taxon>Neopterygii</taxon>
        <taxon>Teleostei</taxon>
        <taxon>Ostariophysi</taxon>
        <taxon>Cypriniformes</taxon>
        <taxon>Cyprinidae</taxon>
        <taxon>Labeoninae</taxon>
        <taxon>Labeonini</taxon>
        <taxon>Cirrhinus</taxon>
    </lineage>
</organism>
<keyword evidence="3" id="KW-0808">Transferase</keyword>
<name>A0ABD0QLR9_CIRMR</name>
<comment type="catalytic activity">
    <reaction evidence="8">
        <text>L-seryl-[protein] + ATP = O-phospho-L-seryl-[protein] + ADP + H(+)</text>
        <dbReference type="Rhea" id="RHEA:17989"/>
        <dbReference type="Rhea" id="RHEA-COMP:9863"/>
        <dbReference type="Rhea" id="RHEA-COMP:11604"/>
        <dbReference type="ChEBI" id="CHEBI:15378"/>
        <dbReference type="ChEBI" id="CHEBI:29999"/>
        <dbReference type="ChEBI" id="CHEBI:30616"/>
        <dbReference type="ChEBI" id="CHEBI:83421"/>
        <dbReference type="ChEBI" id="CHEBI:456216"/>
        <dbReference type="EC" id="2.7.11.1"/>
    </reaction>
</comment>
<dbReference type="Gene3D" id="1.10.510.10">
    <property type="entry name" value="Transferase(Phosphotransferase) domain 1"/>
    <property type="match status" value="1"/>
</dbReference>
<keyword evidence="4" id="KW-0547">Nucleotide-binding</keyword>
<protein>
    <recommendedName>
        <fullName evidence="1">non-specific serine/threonine protein kinase</fullName>
        <ecNumber evidence="1">2.7.11.1</ecNumber>
    </recommendedName>
</protein>
<dbReference type="PROSITE" id="PS50011">
    <property type="entry name" value="PROTEIN_KINASE_DOM"/>
    <property type="match status" value="1"/>
</dbReference>
<dbReference type="Pfam" id="PF00069">
    <property type="entry name" value="Pkinase"/>
    <property type="match status" value="1"/>
</dbReference>
<keyword evidence="11" id="KW-1185">Reference proteome</keyword>
<evidence type="ECO:0000313" key="10">
    <source>
        <dbReference type="EMBL" id="KAL0187170.1"/>
    </source>
</evidence>
<comment type="catalytic activity">
    <reaction evidence="7">
        <text>L-threonyl-[protein] + ATP = O-phospho-L-threonyl-[protein] + ADP + H(+)</text>
        <dbReference type="Rhea" id="RHEA:46608"/>
        <dbReference type="Rhea" id="RHEA-COMP:11060"/>
        <dbReference type="Rhea" id="RHEA-COMP:11605"/>
        <dbReference type="ChEBI" id="CHEBI:15378"/>
        <dbReference type="ChEBI" id="CHEBI:30013"/>
        <dbReference type="ChEBI" id="CHEBI:30616"/>
        <dbReference type="ChEBI" id="CHEBI:61977"/>
        <dbReference type="ChEBI" id="CHEBI:456216"/>
        <dbReference type="EC" id="2.7.11.1"/>
    </reaction>
</comment>
<evidence type="ECO:0000256" key="4">
    <source>
        <dbReference type="ARBA" id="ARBA00022741"/>
    </source>
</evidence>
<dbReference type="EC" id="2.7.11.1" evidence="1"/>
<accession>A0ABD0QLR9</accession>
<dbReference type="InterPro" id="IPR000719">
    <property type="entry name" value="Prot_kinase_dom"/>
</dbReference>
<dbReference type="Proteomes" id="UP001529510">
    <property type="component" value="Unassembled WGS sequence"/>
</dbReference>
<evidence type="ECO:0000256" key="1">
    <source>
        <dbReference type="ARBA" id="ARBA00012513"/>
    </source>
</evidence>
<dbReference type="PANTHER" id="PTHR47634">
    <property type="entry name" value="PROTEIN KINASE DOMAIN-CONTAINING PROTEIN-RELATED"/>
    <property type="match status" value="1"/>
</dbReference>
<reference evidence="10 11" key="1">
    <citation type="submission" date="2024-05" db="EMBL/GenBank/DDBJ databases">
        <title>Genome sequencing and assembly of Indian major carp, Cirrhinus mrigala (Hamilton, 1822).</title>
        <authorList>
            <person name="Mohindra V."/>
            <person name="Chowdhury L.M."/>
            <person name="Lal K."/>
            <person name="Jena J.K."/>
        </authorList>
    </citation>
    <scope>NUCLEOTIDE SEQUENCE [LARGE SCALE GENOMIC DNA]</scope>
    <source>
        <strain evidence="10">CM1030</strain>
        <tissue evidence="10">Blood</tissue>
    </source>
</reference>
<dbReference type="GO" id="GO:0004674">
    <property type="term" value="F:protein serine/threonine kinase activity"/>
    <property type="evidence" value="ECO:0007669"/>
    <property type="project" value="UniProtKB-KW"/>
</dbReference>
<evidence type="ECO:0000256" key="2">
    <source>
        <dbReference type="ARBA" id="ARBA00022527"/>
    </source>
</evidence>
<gene>
    <name evidence="10" type="ORF">M9458_018840</name>
</gene>
<evidence type="ECO:0000256" key="5">
    <source>
        <dbReference type="ARBA" id="ARBA00022777"/>
    </source>
</evidence>
<dbReference type="EMBL" id="JAMKFB020000008">
    <property type="protein sequence ID" value="KAL0187170.1"/>
    <property type="molecule type" value="Genomic_DNA"/>
</dbReference>
<dbReference type="GO" id="GO:0005524">
    <property type="term" value="F:ATP binding"/>
    <property type="evidence" value="ECO:0007669"/>
    <property type="project" value="UniProtKB-KW"/>
</dbReference>
<feature type="non-terminal residue" evidence="10">
    <location>
        <position position="55"/>
    </location>
</feature>
<evidence type="ECO:0000256" key="7">
    <source>
        <dbReference type="ARBA" id="ARBA00047899"/>
    </source>
</evidence>
<sequence length="55" mass="6058">VLEGLDYLHTKCKIIHTDIKPENILLDVNDVYVRRLAAEATLWQKAGAPPPSGSS</sequence>
<dbReference type="InterPro" id="IPR008271">
    <property type="entry name" value="Ser/Thr_kinase_AS"/>
</dbReference>
<dbReference type="InterPro" id="IPR011009">
    <property type="entry name" value="Kinase-like_dom_sf"/>
</dbReference>
<dbReference type="PANTHER" id="PTHR47634:SF20">
    <property type="entry name" value="SRSF PROTEIN KINASE 3"/>
    <property type="match status" value="1"/>
</dbReference>
<dbReference type="SUPFAM" id="SSF56112">
    <property type="entry name" value="Protein kinase-like (PK-like)"/>
    <property type="match status" value="1"/>
</dbReference>
<evidence type="ECO:0000256" key="8">
    <source>
        <dbReference type="ARBA" id="ARBA00048679"/>
    </source>
</evidence>
<evidence type="ECO:0000313" key="11">
    <source>
        <dbReference type="Proteomes" id="UP001529510"/>
    </source>
</evidence>
<proteinExistence type="predicted"/>
<evidence type="ECO:0000256" key="3">
    <source>
        <dbReference type="ARBA" id="ARBA00022679"/>
    </source>
</evidence>
<comment type="caution">
    <text evidence="10">The sequence shown here is derived from an EMBL/GenBank/DDBJ whole genome shotgun (WGS) entry which is preliminary data.</text>
</comment>
<dbReference type="AlphaFoldDB" id="A0ABD0QLR9"/>
<keyword evidence="5" id="KW-0418">Kinase</keyword>
<evidence type="ECO:0000256" key="6">
    <source>
        <dbReference type="ARBA" id="ARBA00022840"/>
    </source>
</evidence>
<evidence type="ECO:0000259" key="9">
    <source>
        <dbReference type="PROSITE" id="PS50011"/>
    </source>
</evidence>